<protein>
    <submittedName>
        <fullName evidence="1">Uncharacterized protein</fullName>
    </submittedName>
</protein>
<accession>A0A0A3ZKH8</accession>
<evidence type="ECO:0000313" key="2">
    <source>
        <dbReference type="Proteomes" id="UP000030351"/>
    </source>
</evidence>
<dbReference type="STRING" id="371042.NG99_26235"/>
<dbReference type="EMBL" id="JRUQ01000105">
    <property type="protein sequence ID" value="KGT86263.1"/>
    <property type="molecule type" value="Genomic_DNA"/>
</dbReference>
<evidence type="ECO:0000313" key="1">
    <source>
        <dbReference type="EMBL" id="KGT86263.1"/>
    </source>
</evidence>
<name>A0A0A3ZKH8_9GAMM</name>
<gene>
    <name evidence="1" type="ORF">NG99_26235</name>
</gene>
<comment type="caution">
    <text evidence="1">The sequence shown here is derived from an EMBL/GenBank/DDBJ whole genome shotgun (WGS) entry which is preliminary data.</text>
</comment>
<dbReference type="AlphaFoldDB" id="A0A0A3ZKH8"/>
<dbReference type="Proteomes" id="UP000030351">
    <property type="component" value="Unassembled WGS sequence"/>
</dbReference>
<reference evidence="1 2" key="1">
    <citation type="submission" date="2014-10" db="EMBL/GenBank/DDBJ databases">
        <title>Genome sequence of Erwinia typographi M043b.</title>
        <authorList>
            <person name="Chan K.-G."/>
            <person name="Tan W.-S."/>
        </authorList>
    </citation>
    <scope>NUCLEOTIDE SEQUENCE [LARGE SCALE GENOMIC DNA]</scope>
    <source>
        <strain evidence="1 2">M043b</strain>
    </source>
</reference>
<dbReference type="RefSeq" id="WP_034899583.1">
    <property type="nucleotide sequence ID" value="NZ_JRUQ01000105.1"/>
</dbReference>
<keyword evidence="2" id="KW-1185">Reference proteome</keyword>
<organism evidence="1 2">
    <name type="scientific">Erwinia typographi</name>
    <dbReference type="NCBI Taxonomy" id="371042"/>
    <lineage>
        <taxon>Bacteria</taxon>
        <taxon>Pseudomonadati</taxon>
        <taxon>Pseudomonadota</taxon>
        <taxon>Gammaproteobacteria</taxon>
        <taxon>Enterobacterales</taxon>
        <taxon>Erwiniaceae</taxon>
        <taxon>Erwinia</taxon>
    </lineage>
</organism>
<sequence length="74" mass="8322">MGFESSSTVVDFCNTFQVPDNLYWDNGRFEPKDGFDVSEETADMFTNLLAGFIAGYEASGRMTDFDVTPFCRNP</sequence>
<proteinExistence type="predicted"/>